<dbReference type="GeneID" id="20218735"/>
<evidence type="ECO:0000313" key="1">
    <source>
        <dbReference type="EMBL" id="EGB04574.1"/>
    </source>
</evidence>
<dbReference type="OrthoDB" id="185085at2759"/>
<accession>F0YJW1</accession>
<feature type="non-terminal residue" evidence="1">
    <location>
        <position position="1"/>
    </location>
</feature>
<dbReference type="PANTHER" id="PTHR47236">
    <property type="entry name" value="GENE, 32742-RELATED-RELATED"/>
    <property type="match status" value="1"/>
</dbReference>
<proteinExistence type="predicted"/>
<dbReference type="SMART" id="SM01411">
    <property type="entry name" value="Ephrin_rec_like"/>
    <property type="match status" value="1"/>
</dbReference>
<protein>
    <recommendedName>
        <fullName evidence="3">Tyrosine-protein kinase ephrin type A/B receptor-like domain-containing protein</fullName>
    </recommendedName>
</protein>
<feature type="non-terminal residue" evidence="1">
    <location>
        <position position="89"/>
    </location>
</feature>
<dbReference type="InParanoid" id="F0YJW1"/>
<dbReference type="PANTHER" id="PTHR47236:SF4">
    <property type="entry name" value="GENE 9195-RELATED"/>
    <property type="match status" value="1"/>
</dbReference>
<organism evidence="2">
    <name type="scientific">Aureococcus anophagefferens</name>
    <name type="common">Harmful bloom alga</name>
    <dbReference type="NCBI Taxonomy" id="44056"/>
    <lineage>
        <taxon>Eukaryota</taxon>
        <taxon>Sar</taxon>
        <taxon>Stramenopiles</taxon>
        <taxon>Ochrophyta</taxon>
        <taxon>Pelagophyceae</taxon>
        <taxon>Pelagomonadales</taxon>
        <taxon>Pelagomonadaceae</taxon>
        <taxon>Aureococcus</taxon>
    </lineage>
</organism>
<dbReference type="AlphaFoldDB" id="F0YJW1"/>
<name>F0YJW1_AURAN</name>
<reference evidence="1 2" key="1">
    <citation type="journal article" date="2011" name="Proc. Natl. Acad. Sci. U.S.A.">
        <title>Niche of harmful alga Aureococcus anophagefferens revealed through ecogenomics.</title>
        <authorList>
            <person name="Gobler C.J."/>
            <person name="Berry D.L."/>
            <person name="Dyhrman S.T."/>
            <person name="Wilhelm S.W."/>
            <person name="Salamov A."/>
            <person name="Lobanov A.V."/>
            <person name="Zhang Y."/>
            <person name="Collier J.L."/>
            <person name="Wurch L.L."/>
            <person name="Kustka A.B."/>
            <person name="Dill B.D."/>
            <person name="Shah M."/>
            <person name="VerBerkmoes N.C."/>
            <person name="Kuo A."/>
            <person name="Terry A."/>
            <person name="Pangilinan J."/>
            <person name="Lindquist E.A."/>
            <person name="Lucas S."/>
            <person name="Paulsen I.T."/>
            <person name="Hattenrath-Lehmann T.K."/>
            <person name="Talmage S.C."/>
            <person name="Walker E.A."/>
            <person name="Koch F."/>
            <person name="Burson A.M."/>
            <person name="Marcoval M.A."/>
            <person name="Tang Y.Z."/>
            <person name="Lecleir G.R."/>
            <person name="Coyne K.J."/>
            <person name="Berg G.M."/>
            <person name="Bertrand E.M."/>
            <person name="Saito M.A."/>
            <person name="Gladyshev V.N."/>
            <person name="Grigoriev I.V."/>
        </authorList>
    </citation>
    <scope>NUCLEOTIDE SEQUENCE [LARGE SCALE GENOMIC DNA]</scope>
    <source>
        <strain evidence="2">CCMP 1984</strain>
    </source>
</reference>
<dbReference type="InterPro" id="IPR009030">
    <property type="entry name" value="Growth_fac_rcpt_cys_sf"/>
</dbReference>
<dbReference type="Proteomes" id="UP000002729">
    <property type="component" value="Unassembled WGS sequence"/>
</dbReference>
<gene>
    <name evidence="1" type="ORF">AURANDRAFT_16886</name>
</gene>
<evidence type="ECO:0000313" key="2">
    <source>
        <dbReference type="Proteomes" id="UP000002729"/>
    </source>
</evidence>
<dbReference type="SUPFAM" id="SSF57184">
    <property type="entry name" value="Growth factor receptor domain"/>
    <property type="match status" value="1"/>
</dbReference>
<dbReference type="EMBL" id="GL833149">
    <property type="protein sequence ID" value="EGB04574.1"/>
    <property type="molecule type" value="Genomic_DNA"/>
</dbReference>
<dbReference type="KEGG" id="aaf:AURANDRAFT_16886"/>
<keyword evidence="2" id="KW-1185">Reference proteome</keyword>
<dbReference type="RefSeq" id="XP_009040681.1">
    <property type="nucleotide sequence ID" value="XM_009042433.1"/>
</dbReference>
<sequence>VCPVGHYCEEGSIAPTQCPPGTASNARGLHAESECAACPGGFICPESGMCAECLPGYVCLGETRSATPSDRWLDRGYECPAGSYCPSGS</sequence>
<evidence type="ECO:0008006" key="3">
    <source>
        <dbReference type="Google" id="ProtNLM"/>
    </source>
</evidence>
<dbReference type="OMA" id="HAESECA"/>